<dbReference type="InterPro" id="IPR028098">
    <property type="entry name" value="Glyco_trans_4-like_N"/>
</dbReference>
<sequence>MGSPLRVLHVVVNMNRGGAETLIMNLYRNIDRSKVQFDFLTCKEGVFDSEIISMGGKIHRIPYVTDAGHTGFIRALNQFLKRHHEYKIIHSHMDKMSGFVLRAAKKANIPVRIAHSHNTESEGGFTSRTYKWYAGSKINAHATHYYACSHAAAKWLFKNKSGEAFILKNGIETDKFKFSQQIRNAIRRELNLDKDTLVLGHVGRMAPQKNQLHLLDIFAGLNKQIANSVLLIAGEGPLRKEIEAKINALNLNGKVKLLGVRDDIDAILQGIDIFVFPSIHEGLPVTLIEAQGAGLPCLIADTITKEADMGSGLVDYLPLTDTAIWIKRIVSLDKQIRPRIIDYHALSKSGYDIKETAGQTQASYLALGEAAI</sequence>
<gene>
    <name evidence="3" type="ORF">SAMN05216231_0391</name>
</gene>
<dbReference type="PANTHER" id="PTHR45947">
    <property type="entry name" value="SULFOQUINOVOSYL TRANSFERASE SQD2"/>
    <property type="match status" value="1"/>
</dbReference>
<organism evidence="3 4">
    <name type="scientific">Virgibacillus salinus</name>
    <dbReference type="NCBI Taxonomy" id="553311"/>
    <lineage>
        <taxon>Bacteria</taxon>
        <taxon>Bacillati</taxon>
        <taxon>Bacillota</taxon>
        <taxon>Bacilli</taxon>
        <taxon>Bacillales</taxon>
        <taxon>Bacillaceae</taxon>
        <taxon>Virgibacillus</taxon>
    </lineage>
</organism>
<keyword evidence="4" id="KW-1185">Reference proteome</keyword>
<protein>
    <submittedName>
        <fullName evidence="3">Glycosyltransferase involved in cell wall bisynthesis</fullName>
    </submittedName>
</protein>
<name>A0A1H0Y2X3_9BACI</name>
<dbReference type="InterPro" id="IPR050194">
    <property type="entry name" value="Glycosyltransferase_grp1"/>
</dbReference>
<evidence type="ECO:0000313" key="4">
    <source>
        <dbReference type="Proteomes" id="UP000199444"/>
    </source>
</evidence>
<evidence type="ECO:0000259" key="2">
    <source>
        <dbReference type="Pfam" id="PF13439"/>
    </source>
</evidence>
<feature type="domain" description="Glycosyl transferase family 1" evidence="1">
    <location>
        <begin position="183"/>
        <end position="301"/>
    </location>
</feature>
<dbReference type="PANTHER" id="PTHR45947:SF14">
    <property type="entry name" value="SLL1723 PROTEIN"/>
    <property type="match status" value="1"/>
</dbReference>
<evidence type="ECO:0000259" key="1">
    <source>
        <dbReference type="Pfam" id="PF00534"/>
    </source>
</evidence>
<dbReference type="STRING" id="553311.SAMN05216231_0391"/>
<dbReference type="InterPro" id="IPR001296">
    <property type="entry name" value="Glyco_trans_1"/>
</dbReference>
<dbReference type="EMBL" id="FNKD01000001">
    <property type="protein sequence ID" value="SDQ09502.1"/>
    <property type="molecule type" value="Genomic_DNA"/>
</dbReference>
<dbReference type="SUPFAM" id="SSF53756">
    <property type="entry name" value="UDP-Glycosyltransferase/glycogen phosphorylase"/>
    <property type="match status" value="1"/>
</dbReference>
<accession>A0A1H0Y2X3</accession>
<evidence type="ECO:0000313" key="3">
    <source>
        <dbReference type="EMBL" id="SDQ09502.1"/>
    </source>
</evidence>
<feature type="domain" description="Glycosyltransferase subfamily 4-like N-terminal" evidence="2">
    <location>
        <begin position="17"/>
        <end position="174"/>
    </location>
</feature>
<keyword evidence="3" id="KW-0808">Transferase</keyword>
<dbReference type="Gene3D" id="3.40.50.2000">
    <property type="entry name" value="Glycogen Phosphorylase B"/>
    <property type="match status" value="2"/>
</dbReference>
<reference evidence="3 4" key="1">
    <citation type="submission" date="2016-10" db="EMBL/GenBank/DDBJ databases">
        <authorList>
            <person name="de Groot N.N."/>
        </authorList>
    </citation>
    <scope>NUCLEOTIDE SEQUENCE [LARGE SCALE GENOMIC DNA]</scope>
    <source>
        <strain evidence="3 4">CGMCC 1.10449</strain>
    </source>
</reference>
<dbReference type="CDD" id="cd03812">
    <property type="entry name" value="GT4_CapH-like"/>
    <property type="match status" value="1"/>
</dbReference>
<dbReference type="Proteomes" id="UP000199444">
    <property type="component" value="Unassembled WGS sequence"/>
</dbReference>
<proteinExistence type="predicted"/>
<dbReference type="RefSeq" id="WP_092491273.1">
    <property type="nucleotide sequence ID" value="NZ_FNKD01000001.1"/>
</dbReference>
<dbReference type="AlphaFoldDB" id="A0A1H0Y2X3"/>
<dbReference type="Pfam" id="PF00534">
    <property type="entry name" value="Glycos_transf_1"/>
    <property type="match status" value="1"/>
</dbReference>
<dbReference type="Pfam" id="PF13439">
    <property type="entry name" value="Glyco_transf_4"/>
    <property type="match status" value="1"/>
</dbReference>
<dbReference type="GO" id="GO:0016757">
    <property type="term" value="F:glycosyltransferase activity"/>
    <property type="evidence" value="ECO:0007669"/>
    <property type="project" value="InterPro"/>
</dbReference>